<dbReference type="InterPro" id="IPR036890">
    <property type="entry name" value="HATPase_C_sf"/>
</dbReference>
<dbReference type="Pfam" id="PF02518">
    <property type="entry name" value="HATPase_c"/>
    <property type="match status" value="1"/>
</dbReference>
<evidence type="ECO:0000256" key="8">
    <source>
        <dbReference type="ARBA" id="ARBA00022989"/>
    </source>
</evidence>
<dbReference type="InterPro" id="IPR004358">
    <property type="entry name" value="Sig_transdc_His_kin-like_C"/>
</dbReference>
<dbReference type="PROSITE" id="PS50109">
    <property type="entry name" value="HIS_KIN"/>
    <property type="match status" value="1"/>
</dbReference>
<dbReference type="SMART" id="SM00387">
    <property type="entry name" value="HATPase_c"/>
    <property type="match status" value="1"/>
</dbReference>
<dbReference type="PRINTS" id="PR00344">
    <property type="entry name" value="BCTRLSENSOR"/>
</dbReference>
<dbReference type="EC" id="2.7.13.3" evidence="3"/>
<dbReference type="AlphaFoldDB" id="G5ID68"/>
<name>G5ID68_9FIRM</name>
<evidence type="ECO:0000256" key="7">
    <source>
        <dbReference type="ARBA" id="ARBA00022777"/>
    </source>
</evidence>
<dbReference type="InterPro" id="IPR050351">
    <property type="entry name" value="BphY/WalK/GraS-like"/>
</dbReference>
<dbReference type="Gene3D" id="3.30.565.10">
    <property type="entry name" value="Histidine kinase-like ATPase, C-terminal domain"/>
    <property type="match status" value="1"/>
</dbReference>
<evidence type="ECO:0000256" key="3">
    <source>
        <dbReference type="ARBA" id="ARBA00012438"/>
    </source>
</evidence>
<reference evidence="14 15" key="1">
    <citation type="submission" date="2011-08" db="EMBL/GenBank/DDBJ databases">
        <title>The Genome Sequence of Clostridium hathewayi WAL-18680.</title>
        <authorList>
            <consortium name="The Broad Institute Genome Sequencing Platform"/>
            <person name="Earl A."/>
            <person name="Ward D."/>
            <person name="Feldgarden M."/>
            <person name="Gevers D."/>
            <person name="Finegold S.M."/>
            <person name="Summanen P.H."/>
            <person name="Molitoris D.R."/>
            <person name="Song M."/>
            <person name="Daigneault M."/>
            <person name="Allen-Vercoe E."/>
            <person name="Young S.K."/>
            <person name="Zeng Q."/>
            <person name="Gargeya S."/>
            <person name="Fitzgerald M."/>
            <person name="Haas B."/>
            <person name="Abouelleil A."/>
            <person name="Alvarado L."/>
            <person name="Arachchi H.M."/>
            <person name="Berlin A."/>
            <person name="Brown A."/>
            <person name="Chapman S.B."/>
            <person name="Chen Z."/>
            <person name="Dunbar C."/>
            <person name="Freedman E."/>
            <person name="Gearin G."/>
            <person name="Gellesch M."/>
            <person name="Goldberg J."/>
            <person name="Griggs A."/>
            <person name="Gujja S."/>
            <person name="Heiman D."/>
            <person name="Howarth C."/>
            <person name="Larson L."/>
            <person name="Lui A."/>
            <person name="MacDonald P.J.P."/>
            <person name="Montmayeur A."/>
            <person name="Murphy C."/>
            <person name="Neiman D."/>
            <person name="Pearson M."/>
            <person name="Priest M."/>
            <person name="Roberts A."/>
            <person name="Saif S."/>
            <person name="Shea T."/>
            <person name="Shenoy N."/>
            <person name="Sisk P."/>
            <person name="Stolte C."/>
            <person name="Sykes S."/>
            <person name="Wortman J."/>
            <person name="Nusbaum C."/>
            <person name="Birren B."/>
        </authorList>
    </citation>
    <scope>NUCLEOTIDE SEQUENCE [LARGE SCALE GENOMIC DNA]</scope>
    <source>
        <strain evidence="14 15">WAL-18680</strain>
    </source>
</reference>
<dbReference type="GO" id="GO:0004721">
    <property type="term" value="F:phosphoprotein phosphatase activity"/>
    <property type="evidence" value="ECO:0007669"/>
    <property type="project" value="TreeGrafter"/>
</dbReference>
<keyword evidence="6 12" id="KW-0812">Transmembrane</keyword>
<gene>
    <name evidence="14" type="ORF">HMPREF9473_01442</name>
</gene>
<comment type="subcellular location">
    <subcellularLocation>
        <location evidence="2">Cell membrane</location>
        <topology evidence="2">Multi-pass membrane protein</topology>
    </subcellularLocation>
</comment>
<sequence length="366" mass="41611">MRDDEAARGGKAINSDGTGENDGSVIESRYGKLSVGQLFLSYLRDNPPLRFPAVLLVLLAVLWWLQDLPWQPMAYVVLLTAAVSLAGLGINFMHYVVKYRKIEEWMRQAEQGAFLTDSPERTDHGMDGAWLALVSRWQQNCLDEMERGRAKREESSRYYTLWSHQIKTPVAAAHLLLQEETLDRPAMEQELFKMEQYVDMALQYQRLDKSGRDLVLQEYELEGLVKKAVKGLAAVFIYNRAALELGELAGQVLTDEKWFVFVLEQILSNAVKYAPKGKISVYLSGDRKELVIEDNGIGIRPEDIPRVFEWGYTGSNGRLEKRSTGIGLYLCRQVMNMLGQSIRIESEEGVGTRVCLGIDRYRFGVE</sequence>
<evidence type="ECO:0000313" key="15">
    <source>
        <dbReference type="Proteomes" id="UP000005384"/>
    </source>
</evidence>
<evidence type="ECO:0000259" key="13">
    <source>
        <dbReference type="PROSITE" id="PS50109"/>
    </source>
</evidence>
<evidence type="ECO:0000256" key="1">
    <source>
        <dbReference type="ARBA" id="ARBA00000085"/>
    </source>
</evidence>
<comment type="catalytic activity">
    <reaction evidence="1">
        <text>ATP + protein L-histidine = ADP + protein N-phospho-L-histidine.</text>
        <dbReference type="EC" id="2.7.13.3"/>
    </reaction>
</comment>
<evidence type="ECO:0000256" key="10">
    <source>
        <dbReference type="ARBA" id="ARBA00023136"/>
    </source>
</evidence>
<feature type="transmembrane region" description="Helical" evidence="12">
    <location>
        <begin position="49"/>
        <end position="66"/>
    </location>
</feature>
<comment type="caution">
    <text evidence="14">The sequence shown here is derived from an EMBL/GenBank/DDBJ whole genome shotgun (WGS) entry which is preliminary data.</text>
</comment>
<evidence type="ECO:0000256" key="12">
    <source>
        <dbReference type="SAM" id="Phobius"/>
    </source>
</evidence>
<feature type="region of interest" description="Disordered" evidence="11">
    <location>
        <begin position="1"/>
        <end position="20"/>
    </location>
</feature>
<keyword evidence="9" id="KW-0902">Two-component regulatory system</keyword>
<dbReference type="InterPro" id="IPR003594">
    <property type="entry name" value="HATPase_dom"/>
</dbReference>
<dbReference type="PATRIC" id="fig|742737.3.peg.1456"/>
<dbReference type="GO" id="GO:0005886">
    <property type="term" value="C:plasma membrane"/>
    <property type="evidence" value="ECO:0007669"/>
    <property type="project" value="UniProtKB-SubCell"/>
</dbReference>
<evidence type="ECO:0000256" key="4">
    <source>
        <dbReference type="ARBA" id="ARBA00022475"/>
    </source>
</evidence>
<keyword evidence="4" id="KW-1003">Cell membrane</keyword>
<evidence type="ECO:0000256" key="5">
    <source>
        <dbReference type="ARBA" id="ARBA00022679"/>
    </source>
</evidence>
<keyword evidence="15" id="KW-1185">Reference proteome</keyword>
<organism evidence="14 15">
    <name type="scientific">Hungatella hathewayi WAL-18680</name>
    <dbReference type="NCBI Taxonomy" id="742737"/>
    <lineage>
        <taxon>Bacteria</taxon>
        <taxon>Bacillati</taxon>
        <taxon>Bacillota</taxon>
        <taxon>Clostridia</taxon>
        <taxon>Lachnospirales</taxon>
        <taxon>Lachnospiraceae</taxon>
        <taxon>Hungatella</taxon>
    </lineage>
</organism>
<feature type="transmembrane region" description="Helical" evidence="12">
    <location>
        <begin position="72"/>
        <end position="97"/>
    </location>
</feature>
<keyword evidence="5" id="KW-0808">Transferase</keyword>
<accession>G5ID68</accession>
<evidence type="ECO:0000256" key="9">
    <source>
        <dbReference type="ARBA" id="ARBA00023012"/>
    </source>
</evidence>
<dbReference type="PANTHER" id="PTHR45453">
    <property type="entry name" value="PHOSPHATE REGULON SENSOR PROTEIN PHOR"/>
    <property type="match status" value="1"/>
</dbReference>
<keyword evidence="7" id="KW-0418">Kinase</keyword>
<dbReference type="HOGENOM" id="CLU_000445_13_0_9"/>
<evidence type="ECO:0000313" key="14">
    <source>
        <dbReference type="EMBL" id="EHI60633.1"/>
    </source>
</evidence>
<dbReference type="EMBL" id="ADLN01000014">
    <property type="protein sequence ID" value="EHI60633.1"/>
    <property type="molecule type" value="Genomic_DNA"/>
</dbReference>
<dbReference type="InterPro" id="IPR005467">
    <property type="entry name" value="His_kinase_dom"/>
</dbReference>
<evidence type="ECO:0000256" key="6">
    <source>
        <dbReference type="ARBA" id="ARBA00022692"/>
    </source>
</evidence>
<dbReference type="SUPFAM" id="SSF55874">
    <property type="entry name" value="ATPase domain of HSP90 chaperone/DNA topoisomerase II/histidine kinase"/>
    <property type="match status" value="1"/>
</dbReference>
<dbReference type="RefSeq" id="WP_006779426.1">
    <property type="nucleotide sequence ID" value="NZ_CP040506.1"/>
</dbReference>
<dbReference type="Proteomes" id="UP000005384">
    <property type="component" value="Unassembled WGS sequence"/>
</dbReference>
<proteinExistence type="predicted"/>
<dbReference type="GO" id="GO:0000155">
    <property type="term" value="F:phosphorelay sensor kinase activity"/>
    <property type="evidence" value="ECO:0007669"/>
    <property type="project" value="TreeGrafter"/>
</dbReference>
<dbReference type="GO" id="GO:0016036">
    <property type="term" value="P:cellular response to phosphate starvation"/>
    <property type="evidence" value="ECO:0007669"/>
    <property type="project" value="TreeGrafter"/>
</dbReference>
<feature type="domain" description="Histidine kinase" evidence="13">
    <location>
        <begin position="161"/>
        <end position="362"/>
    </location>
</feature>
<evidence type="ECO:0000256" key="2">
    <source>
        <dbReference type="ARBA" id="ARBA00004651"/>
    </source>
</evidence>
<protein>
    <recommendedName>
        <fullName evidence="3">histidine kinase</fullName>
        <ecNumber evidence="3">2.7.13.3</ecNumber>
    </recommendedName>
</protein>
<keyword evidence="10 12" id="KW-0472">Membrane</keyword>
<keyword evidence="8 12" id="KW-1133">Transmembrane helix</keyword>
<dbReference type="PANTHER" id="PTHR45453:SF2">
    <property type="entry name" value="HISTIDINE KINASE"/>
    <property type="match status" value="1"/>
</dbReference>
<evidence type="ECO:0000256" key="11">
    <source>
        <dbReference type="SAM" id="MobiDB-lite"/>
    </source>
</evidence>